<protein>
    <recommendedName>
        <fullName evidence="2">Endonuclease/exonuclease/phosphatase domain-containing protein</fullName>
    </recommendedName>
</protein>
<dbReference type="Pfam" id="PF03372">
    <property type="entry name" value="Exo_endo_phos"/>
    <property type="match status" value="1"/>
</dbReference>
<dbReference type="RefSeq" id="WP_011186234.1">
    <property type="nucleotide sequence ID" value="NZ_LNZG01000005.1"/>
</dbReference>
<dbReference type="Gene3D" id="3.60.10.10">
    <property type="entry name" value="Endonuclease/exonuclease/phosphatase"/>
    <property type="match status" value="1"/>
</dbReference>
<dbReference type="InterPro" id="IPR005135">
    <property type="entry name" value="Endo/exonuclease/phosphatase"/>
</dbReference>
<evidence type="ECO:0000259" key="2">
    <source>
        <dbReference type="Pfam" id="PF03372"/>
    </source>
</evidence>
<dbReference type="OrthoDB" id="4316587at2"/>
<feature type="transmembrane region" description="Helical" evidence="1">
    <location>
        <begin position="45"/>
        <end position="62"/>
    </location>
</feature>
<keyword evidence="1" id="KW-0812">Transmembrane</keyword>
<feature type="domain" description="Endonuclease/exonuclease/phosphatase" evidence="2">
    <location>
        <begin position="104"/>
        <end position="297"/>
    </location>
</feature>
<accession>A0A1E2SM09</accession>
<name>A0A1E2SM09_LEIXY</name>
<evidence type="ECO:0000256" key="1">
    <source>
        <dbReference type="SAM" id="Phobius"/>
    </source>
</evidence>
<sequence>MPLRPPRLRPRGLLTGIAALAVGALLLWHRTLPDIAGSASLVETFLPWGGALLIVLGAVALLRLSLVAGLAVAAAMAVWWSAFGVAALPAMNGGAPRFTVVSENIRAQNPQASAIAEGLASRSPDLITLQELDATTRPAVESALAGRYPHHIVVGTVGLWSRYELTGEEPLSLGLGWNRALRVDVATPGATTRVYTVHLASMRPGEHQERDRMLAELRNTIAADTAEHLLVIGDFNAASTDHSLSPLLAELDEQPDSSLGLGFSWPAVFPVARLDHALTRGLTVSVSTVLPANGSDHRGILVGLR</sequence>
<dbReference type="Proteomes" id="UP000094426">
    <property type="component" value="Unassembled WGS sequence"/>
</dbReference>
<evidence type="ECO:0000313" key="3">
    <source>
        <dbReference type="EMBL" id="ODA90892.1"/>
    </source>
</evidence>
<keyword evidence="1" id="KW-1133">Transmembrane helix</keyword>
<feature type="transmembrane region" description="Helical" evidence="1">
    <location>
        <begin position="69"/>
        <end position="91"/>
    </location>
</feature>
<evidence type="ECO:0000313" key="4">
    <source>
        <dbReference type="Proteomes" id="UP000094426"/>
    </source>
</evidence>
<dbReference type="AlphaFoldDB" id="A0A1E2SM09"/>
<proteinExistence type="predicted"/>
<dbReference type="EMBL" id="LNZG01000005">
    <property type="protein sequence ID" value="ODA90892.1"/>
    <property type="molecule type" value="Genomic_DNA"/>
</dbReference>
<dbReference type="OMA" id="WPASFPM"/>
<gene>
    <name evidence="3" type="ORF">ATY41_08245</name>
</gene>
<dbReference type="GO" id="GO:0003824">
    <property type="term" value="F:catalytic activity"/>
    <property type="evidence" value="ECO:0007669"/>
    <property type="project" value="InterPro"/>
</dbReference>
<keyword evidence="1" id="KW-0472">Membrane</keyword>
<dbReference type="InterPro" id="IPR036691">
    <property type="entry name" value="Endo/exonu/phosph_ase_sf"/>
</dbReference>
<dbReference type="SUPFAM" id="SSF56219">
    <property type="entry name" value="DNase I-like"/>
    <property type="match status" value="1"/>
</dbReference>
<feature type="transmembrane region" description="Helical" evidence="1">
    <location>
        <begin position="12"/>
        <end position="29"/>
    </location>
</feature>
<comment type="caution">
    <text evidence="3">The sequence shown here is derived from an EMBL/GenBank/DDBJ whole genome shotgun (WGS) entry which is preliminary data.</text>
</comment>
<reference evidence="3 4" key="1">
    <citation type="submission" date="2015-11" db="EMBL/GenBank/DDBJ databases">
        <authorList>
            <person name="Zhang Y."/>
            <person name="Guo Z."/>
        </authorList>
    </citation>
    <scope>NUCLEOTIDE SEQUENCE [LARGE SCALE GENOMIC DNA]</scope>
    <source>
        <strain evidence="4">gdw1</strain>
    </source>
</reference>
<organism evidence="3 4">
    <name type="scientific">Leifsonia xyli subsp. xyli</name>
    <dbReference type="NCBI Taxonomy" id="59736"/>
    <lineage>
        <taxon>Bacteria</taxon>
        <taxon>Bacillati</taxon>
        <taxon>Actinomycetota</taxon>
        <taxon>Actinomycetes</taxon>
        <taxon>Micrococcales</taxon>
        <taxon>Microbacteriaceae</taxon>
        <taxon>Leifsonia</taxon>
    </lineage>
</organism>